<sequence>MFSKRHSIVAVLTTCAMMMTAPAVASGDDTHEPQSRHEAPRPGHDYSISVEEQTTQKGLWEPLLGMFGHTSAAADVNGDGWVDLYVGGFYQQLPWDRFFRGEIDDRGATEISPDRLLLGGPDGFEPDPTFPEMRDGSSSGSAFADLDNDGDLDLLVSHYYPYEFASQDPPPTNGQQVVALRNDDGRFTRVGQVADEVAARSLAIADVDGDGNQDFFVIEDVYYEDDLGPASSRLYLGDGAFGFEEATSASGLPDDLSGLGVVAADLNADGWPDLFVSGSLRGKDVPDGEGTYQRARIFINDGGDGFIEADGSEFTMVSQRWLDESAGVAVGDLNRDGLHDIVVGSHPYPALNTLWPQPVHIYLNQGNDEDGLPTFADVTAETGIGAVDTKPAHVTLADMDNDGWLDIVTGVSVGDGTEPAIFRHAGVDGGIPQFDTPSGLHDERLPSPEVAEWDRIGITRYWPTGVNADFDNDGRVDLFGVEWFPDLPSRYWENTSTAGNWLKVDVSAESALGSTVNVYRPGDRQRGKPPIFSRQVLSTESYGGGALHTLHVGLGSLRAVEVEVIGTAPTRERATLHARAGETIHVDL</sequence>
<dbReference type="PANTHER" id="PTHR16026">
    <property type="entry name" value="CARTILAGE ACIDIC PROTEIN 1"/>
    <property type="match status" value="1"/>
</dbReference>
<keyword evidence="5" id="KW-1185">Reference proteome</keyword>
<dbReference type="InterPro" id="IPR013517">
    <property type="entry name" value="FG-GAP"/>
</dbReference>
<dbReference type="InterPro" id="IPR028994">
    <property type="entry name" value="Integrin_alpha_N"/>
</dbReference>
<dbReference type="Pfam" id="PF13517">
    <property type="entry name" value="FG-GAP_3"/>
    <property type="match status" value="2"/>
</dbReference>
<dbReference type="RefSeq" id="WP_163742767.1">
    <property type="nucleotide sequence ID" value="NZ_JAAGOA010000020.1"/>
</dbReference>
<comment type="caution">
    <text evidence="4">The sequence shown here is derived from an EMBL/GenBank/DDBJ whole genome shotgun (WGS) entry which is preliminary data.</text>
</comment>
<dbReference type="SUPFAM" id="SSF69318">
    <property type="entry name" value="Integrin alpha N-terminal domain"/>
    <property type="match status" value="1"/>
</dbReference>
<gene>
    <name evidence="4" type="ORF">G1H10_24160</name>
</gene>
<evidence type="ECO:0000256" key="3">
    <source>
        <dbReference type="SAM" id="SignalP"/>
    </source>
</evidence>
<feature type="region of interest" description="Disordered" evidence="2">
    <location>
        <begin position="24"/>
        <end position="45"/>
    </location>
</feature>
<evidence type="ECO:0000256" key="1">
    <source>
        <dbReference type="ARBA" id="ARBA00022729"/>
    </source>
</evidence>
<feature type="signal peptide" evidence="3">
    <location>
        <begin position="1"/>
        <end position="25"/>
    </location>
</feature>
<reference evidence="4 5" key="1">
    <citation type="submission" date="2020-02" db="EMBL/GenBank/DDBJ databases">
        <authorList>
            <person name="Li X.-J."/>
            <person name="Han X.-M."/>
        </authorList>
    </citation>
    <scope>NUCLEOTIDE SEQUENCE [LARGE SCALE GENOMIC DNA]</scope>
    <source>
        <strain evidence="4 5">CCTCC AB 2017055</strain>
    </source>
</reference>
<organism evidence="4 5">
    <name type="scientific">Phytoactinopolyspora halotolerans</name>
    <dbReference type="NCBI Taxonomy" id="1981512"/>
    <lineage>
        <taxon>Bacteria</taxon>
        <taxon>Bacillati</taxon>
        <taxon>Actinomycetota</taxon>
        <taxon>Actinomycetes</taxon>
        <taxon>Jiangellales</taxon>
        <taxon>Jiangellaceae</taxon>
        <taxon>Phytoactinopolyspora</taxon>
    </lineage>
</organism>
<proteinExistence type="predicted"/>
<accession>A0A6L9SDD4</accession>
<name>A0A6L9SDD4_9ACTN</name>
<protein>
    <submittedName>
        <fullName evidence="4">VCBS repeat-containing protein</fullName>
    </submittedName>
</protein>
<evidence type="ECO:0000256" key="2">
    <source>
        <dbReference type="SAM" id="MobiDB-lite"/>
    </source>
</evidence>
<feature type="chain" id="PRO_5026954868" evidence="3">
    <location>
        <begin position="26"/>
        <end position="588"/>
    </location>
</feature>
<evidence type="ECO:0000313" key="5">
    <source>
        <dbReference type="Proteomes" id="UP000475214"/>
    </source>
</evidence>
<dbReference type="PANTHER" id="PTHR16026:SF0">
    <property type="entry name" value="CARTILAGE ACIDIC PROTEIN 1"/>
    <property type="match status" value="1"/>
</dbReference>
<dbReference type="Proteomes" id="UP000475214">
    <property type="component" value="Unassembled WGS sequence"/>
</dbReference>
<evidence type="ECO:0000313" key="4">
    <source>
        <dbReference type="EMBL" id="NEE03266.1"/>
    </source>
</evidence>
<feature type="compositionally biased region" description="Basic and acidic residues" evidence="2">
    <location>
        <begin position="28"/>
        <end position="44"/>
    </location>
</feature>
<dbReference type="Gene3D" id="2.130.10.130">
    <property type="entry name" value="Integrin alpha, N-terminal"/>
    <property type="match status" value="3"/>
</dbReference>
<dbReference type="EMBL" id="JAAGOA010000020">
    <property type="protein sequence ID" value="NEE03266.1"/>
    <property type="molecule type" value="Genomic_DNA"/>
</dbReference>
<dbReference type="InterPro" id="IPR027039">
    <property type="entry name" value="Crtac1"/>
</dbReference>
<dbReference type="AlphaFoldDB" id="A0A6L9SDD4"/>
<keyword evidence="1 3" id="KW-0732">Signal</keyword>